<gene>
    <name evidence="1" type="ORF">WJU16_18205</name>
</gene>
<keyword evidence="2" id="KW-1185">Reference proteome</keyword>
<protein>
    <recommendedName>
        <fullName evidence="3">Copper chaperone CopZ</fullName>
    </recommendedName>
</protein>
<evidence type="ECO:0008006" key="3">
    <source>
        <dbReference type="Google" id="ProtNLM"/>
    </source>
</evidence>
<dbReference type="RefSeq" id="WP_341834877.1">
    <property type="nucleotide sequence ID" value="NZ_CP149822.1"/>
</dbReference>
<evidence type="ECO:0000313" key="2">
    <source>
        <dbReference type="Proteomes" id="UP001485459"/>
    </source>
</evidence>
<dbReference type="Proteomes" id="UP001485459">
    <property type="component" value="Chromosome"/>
</dbReference>
<evidence type="ECO:0000313" key="1">
    <source>
        <dbReference type="EMBL" id="WZN39913.1"/>
    </source>
</evidence>
<name>A0ABZ2YJL4_9BACT</name>
<reference evidence="2" key="1">
    <citation type="submission" date="2024-03" db="EMBL/GenBank/DDBJ databases">
        <title>Chitinophaga horti sp. nov., isolated from garden soil.</title>
        <authorList>
            <person name="Lee D.S."/>
            <person name="Han D.M."/>
            <person name="Baek J.H."/>
            <person name="Choi D.G."/>
            <person name="Jeon J.H."/>
            <person name="Jeon C.O."/>
        </authorList>
    </citation>
    <scope>NUCLEOTIDE SEQUENCE [LARGE SCALE GENOMIC DNA]</scope>
    <source>
        <strain evidence="2">GPA1</strain>
    </source>
</reference>
<accession>A0ABZ2YJL4</accession>
<organism evidence="1 2">
    <name type="scientific">Chitinophaga pollutisoli</name>
    <dbReference type="NCBI Taxonomy" id="3133966"/>
    <lineage>
        <taxon>Bacteria</taxon>
        <taxon>Pseudomonadati</taxon>
        <taxon>Bacteroidota</taxon>
        <taxon>Chitinophagia</taxon>
        <taxon>Chitinophagales</taxon>
        <taxon>Chitinophagaceae</taxon>
        <taxon>Chitinophaga</taxon>
    </lineage>
</organism>
<sequence>MTTAYATASGMDVLVFRTNIRFKKDLRQVAPVLDEAPGLVKWTVDREDTDKVLRIETRNPDPSPIISLVESAGYFCEELPG</sequence>
<proteinExistence type="predicted"/>
<dbReference type="EMBL" id="CP149822">
    <property type="protein sequence ID" value="WZN39913.1"/>
    <property type="molecule type" value="Genomic_DNA"/>
</dbReference>